<feature type="domain" description="4Fe-4S ferredoxin-type" evidence="7">
    <location>
        <begin position="56"/>
        <end position="79"/>
    </location>
</feature>
<keyword evidence="1 6" id="KW-0004">4Fe-4S</keyword>
<keyword evidence="3" id="KW-0677">Repeat</keyword>
<comment type="cofactor">
    <cofactor evidence="6">
        <name>[4Fe-4S] cluster</name>
        <dbReference type="ChEBI" id="CHEBI:49883"/>
    </cofactor>
    <text evidence="6">Binds 2 [4Fe-4S] clusters.</text>
</comment>
<dbReference type="InterPro" id="IPR012257">
    <property type="entry name" value="Glc_ox_4Fe-4S"/>
</dbReference>
<dbReference type="RefSeq" id="WP_139181482.1">
    <property type="nucleotide sequence ID" value="NZ_FMWD01000006.1"/>
</dbReference>
<keyword evidence="9" id="KW-1185">Reference proteome</keyword>
<dbReference type="Pfam" id="PF13183">
    <property type="entry name" value="Fer4_8"/>
    <property type="match status" value="1"/>
</dbReference>
<keyword evidence="6" id="KW-0813">Transport</keyword>
<keyword evidence="2 6" id="KW-0479">Metal-binding</keyword>
<accession>A0A1G5QHN9</accession>
<dbReference type="EMBL" id="FMWD01000006">
    <property type="protein sequence ID" value="SCZ61383.1"/>
    <property type="molecule type" value="Genomic_DNA"/>
</dbReference>
<evidence type="ECO:0000259" key="7">
    <source>
        <dbReference type="PROSITE" id="PS51379"/>
    </source>
</evidence>
<dbReference type="Pfam" id="PF02754">
    <property type="entry name" value="CCG"/>
    <property type="match status" value="2"/>
</dbReference>
<comment type="catalytic activity">
    <reaction evidence="6">
        <text>glycolate + A = glyoxylate + AH2</text>
        <dbReference type="Rhea" id="RHEA:21264"/>
        <dbReference type="ChEBI" id="CHEBI:13193"/>
        <dbReference type="ChEBI" id="CHEBI:17499"/>
        <dbReference type="ChEBI" id="CHEBI:29805"/>
        <dbReference type="ChEBI" id="CHEBI:36655"/>
        <dbReference type="EC" id="1.1.99.14"/>
    </reaction>
</comment>
<dbReference type="InterPro" id="IPR004017">
    <property type="entry name" value="Cys_rich_dom"/>
</dbReference>
<dbReference type="GO" id="GO:0019154">
    <property type="term" value="F:glycolate dehydrogenase activity"/>
    <property type="evidence" value="ECO:0007669"/>
    <property type="project" value="UniProtKB-EC"/>
</dbReference>
<feature type="domain" description="4Fe-4S ferredoxin-type" evidence="7">
    <location>
        <begin position="3"/>
        <end position="35"/>
    </location>
</feature>
<protein>
    <recommendedName>
        <fullName evidence="6">Glycolate oxidase iron-sulfur subunit</fullName>
        <ecNumber evidence="6">1.1.99.14</ecNumber>
    </recommendedName>
</protein>
<dbReference type="PANTHER" id="PTHR32479">
    <property type="entry name" value="GLYCOLATE OXIDASE IRON-SULFUR SUBUNIT"/>
    <property type="match status" value="1"/>
</dbReference>
<name>A0A1G5QHN9_9GAMM</name>
<evidence type="ECO:0000256" key="2">
    <source>
        <dbReference type="ARBA" id="ARBA00022723"/>
    </source>
</evidence>
<dbReference type="GO" id="GO:0046872">
    <property type="term" value="F:metal ion binding"/>
    <property type="evidence" value="ECO:0007669"/>
    <property type="project" value="UniProtKB-UniRule"/>
</dbReference>
<dbReference type="PROSITE" id="PS00198">
    <property type="entry name" value="4FE4S_FER_1"/>
    <property type="match status" value="2"/>
</dbReference>
<dbReference type="PROSITE" id="PS51379">
    <property type="entry name" value="4FE4S_FER_2"/>
    <property type="match status" value="2"/>
</dbReference>
<evidence type="ECO:0000313" key="8">
    <source>
        <dbReference type="EMBL" id="SCZ61383.1"/>
    </source>
</evidence>
<evidence type="ECO:0000256" key="5">
    <source>
        <dbReference type="ARBA" id="ARBA00023014"/>
    </source>
</evidence>
<comment type="catalytic activity">
    <reaction evidence="6">
        <text>(R)-lactate + A = pyruvate + AH2</text>
        <dbReference type="Rhea" id="RHEA:15089"/>
        <dbReference type="ChEBI" id="CHEBI:13193"/>
        <dbReference type="ChEBI" id="CHEBI:15361"/>
        <dbReference type="ChEBI" id="CHEBI:16004"/>
        <dbReference type="ChEBI" id="CHEBI:17499"/>
    </reaction>
</comment>
<evidence type="ECO:0000256" key="4">
    <source>
        <dbReference type="ARBA" id="ARBA00023004"/>
    </source>
</evidence>
<evidence type="ECO:0000256" key="1">
    <source>
        <dbReference type="ARBA" id="ARBA00022485"/>
    </source>
</evidence>
<dbReference type="InterPro" id="IPR009051">
    <property type="entry name" value="Helical_ferredxn"/>
</dbReference>
<dbReference type="OrthoDB" id="9765258at2"/>
<dbReference type="InterPro" id="IPR017896">
    <property type="entry name" value="4Fe4S_Fe-S-bd"/>
</dbReference>
<dbReference type="Gene3D" id="1.10.1060.10">
    <property type="entry name" value="Alpha-helical ferredoxin"/>
    <property type="match status" value="1"/>
</dbReference>
<dbReference type="AlphaFoldDB" id="A0A1G5QHN9"/>
<dbReference type="Proteomes" id="UP000199648">
    <property type="component" value="Unassembled WGS sequence"/>
</dbReference>
<keyword evidence="6" id="KW-0249">Electron transport</keyword>
<evidence type="ECO:0000256" key="6">
    <source>
        <dbReference type="PIRNR" id="PIRNR000139"/>
    </source>
</evidence>
<keyword evidence="4 6" id="KW-0408">Iron</keyword>
<keyword evidence="5 6" id="KW-0411">Iron-sulfur</keyword>
<evidence type="ECO:0000313" key="9">
    <source>
        <dbReference type="Proteomes" id="UP000199648"/>
    </source>
</evidence>
<dbReference type="PIRSF" id="PIRSF000139">
    <property type="entry name" value="Glc_ox_4Fe-4S"/>
    <property type="match status" value="1"/>
</dbReference>
<organism evidence="8 9">
    <name type="scientific">Thiohalomonas denitrificans</name>
    <dbReference type="NCBI Taxonomy" id="415747"/>
    <lineage>
        <taxon>Bacteria</taxon>
        <taxon>Pseudomonadati</taxon>
        <taxon>Pseudomonadota</taxon>
        <taxon>Gammaproteobacteria</taxon>
        <taxon>Thiohalomonadales</taxon>
        <taxon>Thiohalomonadaceae</taxon>
        <taxon>Thiohalomonas</taxon>
    </lineage>
</organism>
<dbReference type="EC" id="1.1.99.14" evidence="6"/>
<dbReference type="GO" id="GO:0051539">
    <property type="term" value="F:4 iron, 4 sulfur cluster binding"/>
    <property type="evidence" value="ECO:0007669"/>
    <property type="project" value="UniProtKB-UniRule"/>
</dbReference>
<comment type="function">
    <text evidence="6">Component of a complex that catalyzes the oxidation of glycolate to glyoxylate.</text>
</comment>
<proteinExistence type="predicted"/>
<dbReference type="STRING" id="415747.SAMN03097708_02127"/>
<dbReference type="PANTHER" id="PTHR32479:SF17">
    <property type="entry name" value="GLYCOLATE OXIDASE IRON-SULFUR SUBUNIT"/>
    <property type="match status" value="1"/>
</dbReference>
<gene>
    <name evidence="8" type="ORF">SAMN03097708_02127</name>
</gene>
<dbReference type="InterPro" id="IPR017900">
    <property type="entry name" value="4Fe4S_Fe_S_CS"/>
</dbReference>
<sequence length="411" mass="44010">MDPKSTIEKLADRCVLCGLCLPHCPTYRASHREAESPRGRISLILALARGQLEADATLALHLNNCLTCRACEAMCPSEVRYGRLIVAGRALLREQHRGDERSRAMLLGRDNLTGRTLRGAMRAYRASGLKPIANRLLGDSVLGRLNRLVPDAGMEWPLPEFSPARGTERGRVVLFAGCTGRVLEPGTLGAALRLLNRAGYAVHLPKAAMCCGALDLHAGELAGAEKAMSRSAELLAAYDADAIIGIASGCTGVLNELESWLGPEAKPLTGRVHEITAFLAEQDLGELQATPPEGQIAVHEPCSQRNVLRGAGCTLRFLERLGIPATPLPGNDQCCGAAGEYMLTHPESADALRQPKVESLQEQGIRYLVSANIGCALHIAAGAREVDLVAEVLHPVVLAERLLAEAEREEA</sequence>
<dbReference type="SUPFAM" id="SSF46548">
    <property type="entry name" value="alpha-helical ferredoxin"/>
    <property type="match status" value="1"/>
</dbReference>
<evidence type="ECO:0000256" key="3">
    <source>
        <dbReference type="ARBA" id="ARBA00022737"/>
    </source>
</evidence>
<reference evidence="8 9" key="1">
    <citation type="submission" date="2016-10" db="EMBL/GenBank/DDBJ databases">
        <authorList>
            <person name="de Groot N.N."/>
        </authorList>
    </citation>
    <scope>NUCLEOTIDE SEQUENCE [LARGE SCALE GENOMIC DNA]</scope>
    <source>
        <strain evidence="8 9">HLD2</strain>
    </source>
</reference>